<dbReference type="PROSITE" id="PS00674">
    <property type="entry name" value="AAA"/>
    <property type="match status" value="1"/>
</dbReference>
<evidence type="ECO:0000256" key="3">
    <source>
        <dbReference type="ARBA" id="ARBA00022448"/>
    </source>
</evidence>
<keyword evidence="6" id="KW-0378">Hydrolase</keyword>
<evidence type="ECO:0000256" key="10">
    <source>
        <dbReference type="ARBA" id="ARBA00032509"/>
    </source>
</evidence>
<dbReference type="Proteomes" id="UP000290900">
    <property type="component" value="Unassembled WGS sequence"/>
</dbReference>
<evidence type="ECO:0000259" key="16">
    <source>
        <dbReference type="SMART" id="SM00382"/>
    </source>
</evidence>
<dbReference type="Pfam" id="PF09262">
    <property type="entry name" value="PEX-1N"/>
    <property type="match status" value="1"/>
</dbReference>
<dbReference type="Gene3D" id="3.10.330.10">
    <property type="match status" value="1"/>
</dbReference>
<evidence type="ECO:0000256" key="5">
    <source>
        <dbReference type="ARBA" id="ARBA00022741"/>
    </source>
</evidence>
<feature type="region of interest" description="Disordered" evidence="15">
    <location>
        <begin position="354"/>
        <end position="373"/>
    </location>
</feature>
<dbReference type="SUPFAM" id="SSF52540">
    <property type="entry name" value="P-loop containing nucleoside triphosphate hydrolases"/>
    <property type="match status" value="2"/>
</dbReference>
<dbReference type="CDD" id="cd00009">
    <property type="entry name" value="AAA"/>
    <property type="match status" value="1"/>
</dbReference>
<gene>
    <name evidence="17" type="ORF">BRENAR_LOCUS3788</name>
</gene>
<name>A0A448YQA7_BRENA</name>
<keyword evidence="8" id="KW-0653">Protein transport</keyword>
<dbReference type="InterPro" id="IPR041569">
    <property type="entry name" value="AAA_lid_3"/>
</dbReference>
<evidence type="ECO:0000256" key="4">
    <source>
        <dbReference type="ARBA" id="ARBA00022593"/>
    </source>
</evidence>
<keyword evidence="4" id="KW-0962">Peroxisome biogenesis</keyword>
<comment type="function">
    <text evidence="13">Component of the PEX1-PEX6 AAA ATPase complex involved in peroxisome biosynthesis. The complex acts as a protein dislocase complex that mediates the ATP-dependent extraction of the PEX5 receptor from peroxisomal membranes, an essential step for PEX5 recycling. Specifically recognizes PEX5 monoubiquitinated at 'Cys-6', and pulls it out of the peroxisome lumen through the PEX2-PEX10-PEX12 retrotranslocation channel. Extraction by the PEX1-PEX6 AAA ATPase complex is accompanied by unfolding of the TPR repeats and release of bound cargo from PEX5.</text>
</comment>
<dbReference type="InterPro" id="IPR015342">
    <property type="entry name" value="PEX1-N_C-lobe"/>
</dbReference>
<proteinExistence type="inferred from homology"/>
<protein>
    <recommendedName>
        <fullName evidence="11">Peroxisomal ATPase PEX1</fullName>
    </recommendedName>
    <alternativeName>
        <fullName evidence="10">Peroxin-1</fullName>
    </alternativeName>
    <alternativeName>
        <fullName evidence="14">Peroxisome biosynthesis protein PAS1</fullName>
    </alternativeName>
</protein>
<dbReference type="InterPro" id="IPR029067">
    <property type="entry name" value="CDC48_domain_2-like_sf"/>
</dbReference>
<comment type="subcellular location">
    <subcellularLocation>
        <location evidence="1">Membrane</location>
        <topology evidence="1">Peripheral membrane protein</topology>
    </subcellularLocation>
</comment>
<dbReference type="InterPro" id="IPR027417">
    <property type="entry name" value="P-loop_NTPase"/>
</dbReference>
<dbReference type="InterPro" id="IPR050168">
    <property type="entry name" value="AAA_ATPase_domain"/>
</dbReference>
<organism evidence="17 18">
    <name type="scientific">Brettanomyces naardenensis</name>
    <name type="common">Yeast</name>
    <dbReference type="NCBI Taxonomy" id="13370"/>
    <lineage>
        <taxon>Eukaryota</taxon>
        <taxon>Fungi</taxon>
        <taxon>Dikarya</taxon>
        <taxon>Ascomycota</taxon>
        <taxon>Saccharomycotina</taxon>
        <taxon>Pichiomycetes</taxon>
        <taxon>Pichiales</taxon>
        <taxon>Pichiaceae</taxon>
        <taxon>Brettanomyces</taxon>
    </lineage>
</organism>
<evidence type="ECO:0000313" key="18">
    <source>
        <dbReference type="Proteomes" id="UP000290900"/>
    </source>
</evidence>
<feature type="compositionally biased region" description="Polar residues" evidence="15">
    <location>
        <begin position="1001"/>
        <end position="1013"/>
    </location>
</feature>
<evidence type="ECO:0000256" key="7">
    <source>
        <dbReference type="ARBA" id="ARBA00022840"/>
    </source>
</evidence>
<dbReference type="InterPro" id="IPR009010">
    <property type="entry name" value="Asp_de-COase-like_dom_sf"/>
</dbReference>
<dbReference type="SMART" id="SM00382">
    <property type="entry name" value="AAA"/>
    <property type="match status" value="2"/>
</dbReference>
<evidence type="ECO:0000313" key="17">
    <source>
        <dbReference type="EMBL" id="VEU23057.1"/>
    </source>
</evidence>
<dbReference type="FunCoup" id="A0A448YQA7">
    <property type="interactions" value="192"/>
</dbReference>
<dbReference type="GO" id="GO:0016558">
    <property type="term" value="P:protein import into peroxisome matrix"/>
    <property type="evidence" value="ECO:0007669"/>
    <property type="project" value="TreeGrafter"/>
</dbReference>
<dbReference type="InterPro" id="IPR003959">
    <property type="entry name" value="ATPase_AAA_core"/>
</dbReference>
<dbReference type="PANTHER" id="PTHR23077:SF12">
    <property type="entry name" value="PEROXISOMAL ATPASE PEX1"/>
    <property type="match status" value="1"/>
</dbReference>
<dbReference type="GO" id="GO:0005778">
    <property type="term" value="C:peroxisomal membrane"/>
    <property type="evidence" value="ECO:0007669"/>
    <property type="project" value="TreeGrafter"/>
</dbReference>
<keyword evidence="9" id="KW-0472">Membrane</keyword>
<dbReference type="Gene3D" id="1.10.8.60">
    <property type="match status" value="1"/>
</dbReference>
<comment type="catalytic activity">
    <reaction evidence="12">
        <text>ATP + H2O = ADP + phosphate + H(+)</text>
        <dbReference type="Rhea" id="RHEA:13065"/>
        <dbReference type="ChEBI" id="CHEBI:15377"/>
        <dbReference type="ChEBI" id="CHEBI:15378"/>
        <dbReference type="ChEBI" id="CHEBI:30616"/>
        <dbReference type="ChEBI" id="CHEBI:43474"/>
        <dbReference type="ChEBI" id="CHEBI:456216"/>
    </reaction>
    <physiologicalReaction direction="left-to-right" evidence="12">
        <dbReference type="Rhea" id="RHEA:13066"/>
    </physiologicalReaction>
</comment>
<dbReference type="PANTHER" id="PTHR23077">
    <property type="entry name" value="AAA-FAMILY ATPASE"/>
    <property type="match status" value="1"/>
</dbReference>
<dbReference type="SUPFAM" id="SSF54585">
    <property type="entry name" value="Cdc48 domain 2-like"/>
    <property type="match status" value="1"/>
</dbReference>
<feature type="compositionally biased region" description="Basic and acidic residues" evidence="15">
    <location>
        <begin position="984"/>
        <end position="997"/>
    </location>
</feature>
<dbReference type="OrthoDB" id="2187at2759"/>
<keyword evidence="3" id="KW-0813">Transport</keyword>
<dbReference type="Pfam" id="PF17862">
    <property type="entry name" value="AAA_lid_3"/>
    <property type="match status" value="1"/>
</dbReference>
<dbReference type="STRING" id="13370.A0A448YQA7"/>
<feature type="domain" description="AAA+ ATPase" evidence="16">
    <location>
        <begin position="744"/>
        <end position="880"/>
    </location>
</feature>
<dbReference type="CDD" id="cd19526">
    <property type="entry name" value="RecA-like_PEX1_r2"/>
    <property type="match status" value="1"/>
</dbReference>
<dbReference type="GO" id="GO:0005829">
    <property type="term" value="C:cytosol"/>
    <property type="evidence" value="ECO:0007669"/>
    <property type="project" value="TreeGrafter"/>
</dbReference>
<feature type="region of interest" description="Disordered" evidence="15">
    <location>
        <begin position="984"/>
        <end position="1013"/>
    </location>
</feature>
<evidence type="ECO:0000256" key="15">
    <source>
        <dbReference type="SAM" id="MobiDB-lite"/>
    </source>
</evidence>
<keyword evidence="5" id="KW-0547">Nucleotide-binding</keyword>
<evidence type="ECO:0000256" key="11">
    <source>
        <dbReference type="ARBA" id="ARBA00034532"/>
    </source>
</evidence>
<dbReference type="FunFam" id="3.40.50.300:FF:000149">
    <property type="entry name" value="Nuclear valosin-containing protein-like"/>
    <property type="match status" value="1"/>
</dbReference>
<evidence type="ECO:0000256" key="2">
    <source>
        <dbReference type="ARBA" id="ARBA00006914"/>
    </source>
</evidence>
<dbReference type="Gene3D" id="3.40.50.300">
    <property type="entry name" value="P-loop containing nucleotide triphosphate hydrolases"/>
    <property type="match status" value="2"/>
</dbReference>
<dbReference type="SUPFAM" id="SSF50692">
    <property type="entry name" value="ADC-like"/>
    <property type="match status" value="1"/>
</dbReference>
<evidence type="ECO:0000256" key="8">
    <source>
        <dbReference type="ARBA" id="ARBA00022927"/>
    </source>
</evidence>
<evidence type="ECO:0000256" key="6">
    <source>
        <dbReference type="ARBA" id="ARBA00022801"/>
    </source>
</evidence>
<evidence type="ECO:0000256" key="14">
    <source>
        <dbReference type="ARBA" id="ARBA00081751"/>
    </source>
</evidence>
<evidence type="ECO:0000256" key="13">
    <source>
        <dbReference type="ARBA" id="ARBA00059626"/>
    </source>
</evidence>
<evidence type="ECO:0000256" key="9">
    <source>
        <dbReference type="ARBA" id="ARBA00023136"/>
    </source>
</evidence>
<feature type="domain" description="AAA+ ATPase" evidence="16">
    <location>
        <begin position="477"/>
        <end position="615"/>
    </location>
</feature>
<feature type="region of interest" description="Disordered" evidence="15">
    <location>
        <begin position="1052"/>
        <end position="1075"/>
    </location>
</feature>
<dbReference type="GO" id="GO:0005524">
    <property type="term" value="F:ATP binding"/>
    <property type="evidence" value="ECO:0007669"/>
    <property type="project" value="UniProtKB-KW"/>
</dbReference>
<dbReference type="InterPro" id="IPR003593">
    <property type="entry name" value="AAA+_ATPase"/>
</dbReference>
<feature type="compositionally biased region" description="Polar residues" evidence="15">
    <location>
        <begin position="201"/>
        <end position="211"/>
    </location>
</feature>
<comment type="similarity">
    <text evidence="2">Belongs to the AAA ATPase family.</text>
</comment>
<dbReference type="AlphaFoldDB" id="A0A448YQA7"/>
<dbReference type="Pfam" id="PF00004">
    <property type="entry name" value="AAA"/>
    <property type="match status" value="2"/>
</dbReference>
<accession>A0A448YQA7</accession>
<keyword evidence="7" id="KW-0067">ATP-binding</keyword>
<evidence type="ECO:0000256" key="12">
    <source>
        <dbReference type="ARBA" id="ARBA00048778"/>
    </source>
</evidence>
<dbReference type="InParanoid" id="A0A448YQA7"/>
<dbReference type="EMBL" id="CAACVR010000034">
    <property type="protein sequence ID" value="VEU23057.1"/>
    <property type="molecule type" value="Genomic_DNA"/>
</dbReference>
<keyword evidence="18" id="KW-1185">Reference proteome</keyword>
<feature type="region of interest" description="Disordered" evidence="15">
    <location>
        <begin position="181"/>
        <end position="211"/>
    </location>
</feature>
<evidence type="ECO:0000256" key="1">
    <source>
        <dbReference type="ARBA" id="ARBA00004170"/>
    </source>
</evidence>
<dbReference type="GO" id="GO:0016887">
    <property type="term" value="F:ATP hydrolysis activity"/>
    <property type="evidence" value="ECO:0007669"/>
    <property type="project" value="InterPro"/>
</dbReference>
<sequence>MSSIDVTVSFRQLHNCLINLPAQFISPFVNSANLLIQKVVIRLDCQGSAGKKHVTYCGWTGFFSSDPKKIEIDPSFAELSNIKESSVIRVSLVLDVPGIQSAELEPMTSEDWELTELYAGLIEDRFLNQIRALTVGQIIVVHPNATSSSSTIRYKVKGIHSTGEEMDLGVLTNNSELHIAPKVRKVQSEQNGRTNGGGRGSASSSPTKRLSTSFPPALLRGIALPHMLFSDVKENDNYDYCAFANLSRLRSAISKVEYVQISVTEGPGTPKKARAVKGEDSSICARTLVARLVNDPTCPEDTIGLSRVLAVGLGIEGTVGEKVLIEPLEYTPIEDISHLKVIIHEIITESPSSSTKVIRNGDDRRISERKRRKEESHRIQKVLKAFFRTIDRKVSLTNGLKLPIMEGLPRGGVMEIGGKHKKGLWFLLGKESVSFEKGETILKGESFLEEREGEQDNQSVLVGRDDIVRKVCRSVSRYAPLILYGASGSGKSLMAQTVGRRFEERGFYSKMIDCDDLLGTNSPEKLKKLFTESIIQELVWHEPSILILENADTLLSKEPEQGEPGLSTQMAELMSSQFARLRSSGRKISLILTGKSRDSINAVVFQRRLVEEEYSLRAPDKKLRFELLAHFLSIYPGFKGSNIEFLQDVSAEIEGYLPFDIESLCDRAFHDVVSSGVVEFGPDNFTRALSNYTPSSLRGVKLQKDTGTSWKDIGGLKEAKRVLLETLEWPTRYAPIFAKCPLRLRSGILLYGYPGCGKTLLASAVASQCGLNFISIKGPEILNKYIGASEQSVRELFERASAAKPCILFFDEFDSIAPKRGHDSTGVTDRIVNQLLTQMDGAEGLDGVYVLAATSRPDLIDSALLRPGRLDKAVICDMPDYDDRLDILKTIVSSSQFELDNGVKLEKVSERTQGFSGADLQALVYNSYLKAVHEDLDRRLEDDEGGNDASGDQPEYFVIKGKDNARIIGGGLAKKMRELRMREVEEMEENSKDREGLELTDSPNGGQSDNPATSRHLILTSEHFIQGLEETNKSISAKEQMKFQRIYSQFTENRREGNLPNGEASQDIGGRATLM</sequence>
<reference evidence="17 18" key="1">
    <citation type="submission" date="2018-12" db="EMBL/GenBank/DDBJ databases">
        <authorList>
            <person name="Tiukova I."/>
            <person name="Dainat J."/>
        </authorList>
    </citation>
    <scope>NUCLEOTIDE SEQUENCE [LARGE SCALE GENOMIC DNA]</scope>
</reference>
<dbReference type="InterPro" id="IPR003960">
    <property type="entry name" value="ATPase_AAA_CS"/>
</dbReference>